<dbReference type="EMBL" id="CACRXK020000135">
    <property type="protein sequence ID" value="CAB3978708.1"/>
    <property type="molecule type" value="Genomic_DNA"/>
</dbReference>
<evidence type="ECO:0000256" key="1">
    <source>
        <dbReference type="SAM" id="MobiDB-lite"/>
    </source>
</evidence>
<sequence>MDTCRASSDAIPVCVIHFDSKDGEMKKLTEETLAKIIDIRKQWLSLSSSYREFTEVAKKLFEFIDDSDELNVTSVKETCGYHLDCYRNFTNISKLERAKTTIANAGRKRVSEESVEQTDVNPKSGKVARTTCSISSLHHPCQSSNVLPEICLICKRPGALYITDKVTKKRVKQELSVVQTLTAGILEQAALMRNDETILIQIQGRDCVAIEARYHRRCYLTYTKCLTRKPKIVGPTLYDKVFDEFCVQVIEKRIIPNNEVLLLSYLLRKFVSCVKAIEKIDVPYQAARLKKRIQNRYPQLVFHTSKTMNKGTLVYIDSMTAGDVADTYQDMSTLESESEDERDDDDQHDGSDNCFNRDGVSMTKNMHFTALEVRKLLTESKGVNSEWPPDSHDLTLSLAGQSIPVKLYNFLAWCLGFSSEPVENQMVDISSSENAKVVSIAQDLIYAESNGKKQTHKSLALGMTVRQMTGSVRLLRILHGLGHTASTATVYRHDTALAILSSDGAGKEITIPRNIIPEAFTTIVWDNNDFNEETVSGKGTTHVANRIIVQNKEAGQKLGERISVSKKNHTIVAPETSIIHYTSKEKGTLCLRNESSEISLEEESYRHEQSMGRNADFLYLLSRKNASENGESLPGWTGLNTQDIMIESEIVAPGSMKGVLSGKHYNRSIRAHKMVYEAMQRLRLQAFEKSLTTSEKTQLESINLVMQDDSERDKFLEISAGNDVTELKVMYDMFVKKRSEQNPLFSFWSSYIEMVQLLLLYIRATRTTDWSLHLSSLRSMIPWFFATDRVNYSRYASCYWLEMMCLQETNPYVAVNISKNWTVQRQQNYPFSSITCDQTIEQTLNRDSKMKGGLIGMTLNKGAVHRWLMGQAERSAITRQCEAMANVTEVTRSRKDLDKTRVEADEKAVMDVIKTVESIINPFENDKEELVHLASGAVATQAVAEDMKTMLEKGKAAADNFMKNNILGDEPNIYATIKKTKLETFSSLGKKVTNKNKKGELVAMKNSKILFTKMLLIAKSRNLEMEDVLKYSLRPFPCSLATNEGDLVKTAKAKLLHAVEGEVEGSTVSEISANEKACILDAMAMLQTLTPIPRTFGELATQLLIKVVNSAVYSNGRRVDFVCDRYPRESIKDLERDRRAANGVQVVKIYSEHQKVPRQWKKFMSPGENKEELMRFLFASWKKADARLLRGVEVVLAHEDKCHRFIQSNEQLKSCRVTMKRQIRG</sequence>
<dbReference type="AlphaFoldDB" id="A0A6S7FHQ1"/>
<organism evidence="2 3">
    <name type="scientific">Paramuricea clavata</name>
    <name type="common">Red gorgonian</name>
    <name type="synonym">Violescent sea-whip</name>
    <dbReference type="NCBI Taxonomy" id="317549"/>
    <lineage>
        <taxon>Eukaryota</taxon>
        <taxon>Metazoa</taxon>
        <taxon>Cnidaria</taxon>
        <taxon>Anthozoa</taxon>
        <taxon>Octocorallia</taxon>
        <taxon>Malacalcyonacea</taxon>
        <taxon>Plexauridae</taxon>
        <taxon>Paramuricea</taxon>
    </lineage>
</organism>
<dbReference type="PANTHER" id="PTHR46704:SF9">
    <property type="entry name" value="BHLH DOMAIN-CONTAINING PROTEIN"/>
    <property type="match status" value="1"/>
</dbReference>
<name>A0A6S7FHQ1_PARCT</name>
<dbReference type="PANTHER" id="PTHR46704">
    <property type="entry name" value="CXC DOMAIN-CONTAINING PROTEIN-RELATED"/>
    <property type="match status" value="1"/>
</dbReference>
<feature type="compositionally biased region" description="Acidic residues" evidence="1">
    <location>
        <begin position="336"/>
        <end position="347"/>
    </location>
</feature>
<dbReference type="Proteomes" id="UP001152795">
    <property type="component" value="Unassembled WGS sequence"/>
</dbReference>
<evidence type="ECO:0000313" key="3">
    <source>
        <dbReference type="Proteomes" id="UP001152795"/>
    </source>
</evidence>
<evidence type="ECO:0000313" key="2">
    <source>
        <dbReference type="EMBL" id="CAB3978708.1"/>
    </source>
</evidence>
<dbReference type="OrthoDB" id="6021232at2759"/>
<keyword evidence="3" id="KW-1185">Reference proteome</keyword>
<proteinExistence type="predicted"/>
<gene>
    <name evidence="2" type="ORF">PACLA_8A080324</name>
</gene>
<comment type="caution">
    <text evidence="2">The sequence shown here is derived from an EMBL/GenBank/DDBJ whole genome shotgun (WGS) entry which is preliminary data.</text>
</comment>
<reference evidence="2" key="1">
    <citation type="submission" date="2020-04" db="EMBL/GenBank/DDBJ databases">
        <authorList>
            <person name="Alioto T."/>
            <person name="Alioto T."/>
            <person name="Gomez Garrido J."/>
        </authorList>
    </citation>
    <scope>NUCLEOTIDE SEQUENCE</scope>
    <source>
        <strain evidence="2">A484AB</strain>
    </source>
</reference>
<feature type="region of interest" description="Disordered" evidence="1">
    <location>
        <begin position="332"/>
        <end position="356"/>
    </location>
</feature>
<protein>
    <submittedName>
        <fullName evidence="2">Uncharacterized protein</fullName>
    </submittedName>
</protein>
<accession>A0A6S7FHQ1</accession>